<reference evidence="3 4" key="1">
    <citation type="submission" date="2020-08" db="EMBL/GenBank/DDBJ databases">
        <title>Sequencing the genomes of 1000 actinobacteria strains.</title>
        <authorList>
            <person name="Klenk H.-P."/>
        </authorList>
    </citation>
    <scope>NUCLEOTIDE SEQUENCE [LARGE SCALE GENOMIC DNA]</scope>
    <source>
        <strain evidence="3 4">DSM 46659</strain>
    </source>
</reference>
<proteinExistence type="predicted"/>
<dbReference type="PANTHER" id="PTHR46865:SF2">
    <property type="entry name" value="MONOOXYGENASE"/>
    <property type="match status" value="1"/>
</dbReference>
<dbReference type="Pfam" id="PF01494">
    <property type="entry name" value="FAD_binding_3"/>
    <property type="match status" value="1"/>
</dbReference>
<accession>A0A7W9YL11</accession>
<feature type="domain" description="FAD-binding" evidence="2">
    <location>
        <begin position="8"/>
        <end position="343"/>
    </location>
</feature>
<dbReference type="GO" id="GO:0071949">
    <property type="term" value="F:FAD binding"/>
    <property type="evidence" value="ECO:0007669"/>
    <property type="project" value="InterPro"/>
</dbReference>
<dbReference type="InterPro" id="IPR002938">
    <property type="entry name" value="FAD-bd"/>
</dbReference>
<organism evidence="3 4">
    <name type="scientific">Nocardiopsis mwathae</name>
    <dbReference type="NCBI Taxonomy" id="1472723"/>
    <lineage>
        <taxon>Bacteria</taxon>
        <taxon>Bacillati</taxon>
        <taxon>Actinomycetota</taxon>
        <taxon>Actinomycetes</taxon>
        <taxon>Streptosporangiales</taxon>
        <taxon>Nocardiopsidaceae</taxon>
        <taxon>Nocardiopsis</taxon>
    </lineage>
</organism>
<comment type="caution">
    <text evidence="3">The sequence shown here is derived from an EMBL/GenBank/DDBJ whole genome shotgun (WGS) entry which is preliminary data.</text>
</comment>
<evidence type="ECO:0000259" key="2">
    <source>
        <dbReference type="Pfam" id="PF01494"/>
    </source>
</evidence>
<dbReference type="InterPro" id="IPR051704">
    <property type="entry name" value="FAD_aromatic-hydroxylase"/>
</dbReference>
<dbReference type="EMBL" id="JACHDS010000001">
    <property type="protein sequence ID" value="MBB6173491.1"/>
    <property type="molecule type" value="Genomic_DNA"/>
</dbReference>
<dbReference type="Proteomes" id="UP000546642">
    <property type="component" value="Unassembled WGS sequence"/>
</dbReference>
<evidence type="ECO:0000256" key="1">
    <source>
        <dbReference type="SAM" id="MobiDB-lite"/>
    </source>
</evidence>
<sequence length="423" mass="46027">MPTTTGRSVLISGASIAGPALAYWLRAHGFTPTVVERAPRLRDGGYAVDVCGIAVDVVERMGLLPAVRRAGTQTRTLSTIGRDGRRSAEVDISVFGSGPSASNVELMRGHLSRIFHQATEDGAEYVFDDSITAMEETTDGVRVTFENSAPRTFGLVVGADGLHSNVRRLAFGPEGNFRRYLGRYVSIFSVPNDLGLDREVRLYNTPHRLTALHCSAPHTGRIEPPRPGEENDPGTNPVAKAMFVFTTRREVPVDHRDVAAQQRIVSAVFAREGWEAPRLLRAMRDADDFYFDSVSQIHMDRWSRGRIALVGDAAYCPSPMSGQGTSVGSVGAYVLAGELAAADGDHTAAFRRYESLMRRYVHANQAIAAKGSRVLIPATPTGIRLRDQAFRLTNYLPGLTGLGQDIDRASNGMALPDYPVNDE</sequence>
<protein>
    <submittedName>
        <fullName evidence="3">2-polyprenyl-6-methoxyphenol hydroxylase-like FAD-dependent oxidoreductase</fullName>
    </submittedName>
</protein>
<evidence type="ECO:0000313" key="3">
    <source>
        <dbReference type="EMBL" id="MBB6173491.1"/>
    </source>
</evidence>
<name>A0A7W9YL11_9ACTN</name>
<feature type="compositionally biased region" description="Basic and acidic residues" evidence="1">
    <location>
        <begin position="220"/>
        <end position="229"/>
    </location>
</feature>
<evidence type="ECO:0000313" key="4">
    <source>
        <dbReference type="Proteomes" id="UP000546642"/>
    </source>
</evidence>
<dbReference type="PRINTS" id="PR00420">
    <property type="entry name" value="RNGMNOXGNASE"/>
</dbReference>
<dbReference type="Gene3D" id="3.50.50.60">
    <property type="entry name" value="FAD/NAD(P)-binding domain"/>
    <property type="match status" value="1"/>
</dbReference>
<gene>
    <name evidence="3" type="ORF">HNR23_003551</name>
</gene>
<dbReference type="SUPFAM" id="SSF51905">
    <property type="entry name" value="FAD/NAD(P)-binding domain"/>
    <property type="match status" value="1"/>
</dbReference>
<feature type="region of interest" description="Disordered" evidence="1">
    <location>
        <begin position="217"/>
        <end position="237"/>
    </location>
</feature>
<dbReference type="AlphaFoldDB" id="A0A7W9YL11"/>
<dbReference type="InterPro" id="IPR036188">
    <property type="entry name" value="FAD/NAD-bd_sf"/>
</dbReference>
<dbReference type="PANTHER" id="PTHR46865">
    <property type="entry name" value="OXIDOREDUCTASE-RELATED"/>
    <property type="match status" value="1"/>
</dbReference>
<dbReference type="Gene3D" id="3.30.9.10">
    <property type="entry name" value="D-Amino Acid Oxidase, subunit A, domain 2"/>
    <property type="match status" value="1"/>
</dbReference>
<dbReference type="RefSeq" id="WP_184076918.1">
    <property type="nucleotide sequence ID" value="NZ_JACHDS010000001.1"/>
</dbReference>
<keyword evidence="4" id="KW-1185">Reference proteome</keyword>